<feature type="domain" description="LTD" evidence="3">
    <location>
        <begin position="174"/>
        <end position="334"/>
    </location>
</feature>
<evidence type="ECO:0000256" key="2">
    <source>
        <dbReference type="SAM" id="Phobius"/>
    </source>
</evidence>
<dbReference type="AlphaFoldDB" id="A0A1G2JQF1"/>
<evidence type="ECO:0000313" key="5">
    <source>
        <dbReference type="Proteomes" id="UP000178935"/>
    </source>
</evidence>
<dbReference type="PANTHER" id="PTHR37397:SF1">
    <property type="entry name" value="LTD DOMAIN-CONTAINING PROTEIN"/>
    <property type="match status" value="1"/>
</dbReference>
<comment type="caution">
    <text evidence="4">The sequence shown here is derived from an EMBL/GenBank/DDBJ whole genome shotgun (WGS) entry which is preliminary data.</text>
</comment>
<name>A0A1G2JQF1_9BACT</name>
<dbReference type="InterPro" id="IPR036415">
    <property type="entry name" value="Lamin_tail_dom_sf"/>
</dbReference>
<dbReference type="Proteomes" id="UP000178935">
    <property type="component" value="Unassembled WGS sequence"/>
</dbReference>
<dbReference type="InterPro" id="IPR001322">
    <property type="entry name" value="Lamin_tail_dom"/>
</dbReference>
<gene>
    <name evidence="4" type="ORF">A2561_02680</name>
</gene>
<reference evidence="4 5" key="1">
    <citation type="journal article" date="2016" name="Nat. Commun.">
        <title>Thousands of microbial genomes shed light on interconnected biogeochemical processes in an aquifer system.</title>
        <authorList>
            <person name="Anantharaman K."/>
            <person name="Brown C.T."/>
            <person name="Hug L.A."/>
            <person name="Sharon I."/>
            <person name="Castelle C.J."/>
            <person name="Probst A.J."/>
            <person name="Thomas B.C."/>
            <person name="Singh A."/>
            <person name="Wilkins M.J."/>
            <person name="Karaoz U."/>
            <person name="Brodie E.L."/>
            <person name="Williams K.H."/>
            <person name="Hubbard S.S."/>
            <person name="Banfield J.F."/>
        </authorList>
    </citation>
    <scope>NUCLEOTIDE SEQUENCE [LARGE SCALE GENOMIC DNA]</scope>
</reference>
<dbReference type="InterPro" id="IPR013783">
    <property type="entry name" value="Ig-like_fold"/>
</dbReference>
<dbReference type="EMBL" id="MHPU01000008">
    <property type="protein sequence ID" value="OGZ89312.1"/>
    <property type="molecule type" value="Genomic_DNA"/>
</dbReference>
<dbReference type="Pfam" id="PF00932">
    <property type="entry name" value="LTD"/>
    <property type="match status" value="2"/>
</dbReference>
<feature type="domain" description="LTD" evidence="3">
    <location>
        <begin position="359"/>
        <end position="487"/>
    </location>
</feature>
<dbReference type="SUPFAM" id="SSF74853">
    <property type="entry name" value="Lamin A/C globular tail domain"/>
    <property type="match status" value="2"/>
</dbReference>
<keyword evidence="2" id="KW-1133">Transmembrane helix</keyword>
<accession>A0A1G2JQF1</accession>
<feature type="transmembrane region" description="Helical" evidence="2">
    <location>
        <begin position="12"/>
        <end position="29"/>
    </location>
</feature>
<feature type="coiled-coil region" evidence="1">
    <location>
        <begin position="113"/>
        <end position="147"/>
    </location>
</feature>
<protein>
    <recommendedName>
        <fullName evidence="3">LTD domain-containing protein</fullName>
    </recommendedName>
</protein>
<dbReference type="Pfam" id="PF16403">
    <property type="entry name" value="Bact_surface_Ig-like"/>
    <property type="match status" value="1"/>
</dbReference>
<keyword evidence="2" id="KW-0472">Membrane</keyword>
<dbReference type="InterPro" id="IPR032179">
    <property type="entry name" value="Cry22Aa_Ig-like"/>
</dbReference>
<keyword evidence="1" id="KW-0175">Coiled coil</keyword>
<evidence type="ECO:0000256" key="1">
    <source>
        <dbReference type="SAM" id="Coils"/>
    </source>
</evidence>
<sequence>MFLKIKKFLKFLSGFVLAVLLSGFIYNYFPNFVKVAKETGFFMASLVNSQNYRTQYEVPASLLGPVTTFSEKSAGTVILNNNFKTSVETSSLDRNDEENVSVLQNEIIEQDKLDDLVDQIDVLQRKINDLIAEKNKLQNINYKQENEDKKIEEDIVQEIEVSQEENVEVALENPQPQLSSGAKTIYPKILISEVQIAGTDNDKQEFVELYNPNEIDVSLTNWYLQRKTKNANSYSTYASNNLFAGKKILAKSYFVIARDGNFNLSAVDIWIDSPLTEDNSLVLKDPNRDISDKLGFGQAVDYESNLAESPPSGLSIGRKWEDNSERDTDNNFVDFEMQNLTPRQQNLKYIVPPDNPIISPPATDLPEKILISEVLLGGDEFIELFNPNNTDVSLTNWYLQRKTKTAENYSSYVTKNDFEGKTILANNYFLIVRQSSQYKNLADIIFDEPLTEDNSLVLKNFNGDISDKLGFGLATDFEILSAITPENDKSLVRKWLEVDNSEQDTDNNFNDFETQIPTPKSQNITFVEPPIVETPKDTTPPEVTFGLLNPIQTSLNFSINFEITDLLGTVTPSGINSFVFRWNDADPTVAENWHEDSPVEIDGHPMSIQIAKQSEAIPVVDGKTYYFQVKVKDVEGNWSEFLPQEPIFTTIELPPVIDKTPPTGTITINDGAEYTNNRNVILALFAEDDLSEVVEMKIANFSSYHDWEPYLTTKDWTLSVSGDGTKTVRVKFKDSVGNETTPGIPATIILDTINPIITLNGDVVINLNMGDVYEELGAVVNDANIDADSIIIGGDVVDISIPATYYVTYNVTDKAGNNATQITRTVVVNPIIE</sequence>
<proteinExistence type="predicted"/>
<evidence type="ECO:0000313" key="4">
    <source>
        <dbReference type="EMBL" id="OGZ89312.1"/>
    </source>
</evidence>
<keyword evidence="2" id="KW-0812">Transmembrane</keyword>
<dbReference type="PANTHER" id="PTHR37397">
    <property type="entry name" value="SI:CH211-183D21.1"/>
    <property type="match status" value="1"/>
</dbReference>
<evidence type="ECO:0000259" key="3">
    <source>
        <dbReference type="PROSITE" id="PS51841"/>
    </source>
</evidence>
<dbReference type="PROSITE" id="PS51841">
    <property type="entry name" value="LTD"/>
    <property type="match status" value="2"/>
</dbReference>
<organism evidence="4 5">
    <name type="scientific">Candidatus Staskawiczbacteria bacterium RIFOXYD1_FULL_32_13</name>
    <dbReference type="NCBI Taxonomy" id="1802234"/>
    <lineage>
        <taxon>Bacteria</taxon>
        <taxon>Candidatus Staskawicziibacteriota</taxon>
    </lineage>
</organism>
<dbReference type="Gene3D" id="2.60.40.10">
    <property type="entry name" value="Immunoglobulins"/>
    <property type="match status" value="1"/>
</dbReference>
<dbReference type="Gene3D" id="2.60.40.1260">
    <property type="entry name" value="Lamin Tail domain"/>
    <property type="match status" value="2"/>
</dbReference>